<feature type="active site" description="Proton acceptor" evidence="2">
    <location>
        <position position="125"/>
    </location>
</feature>
<dbReference type="Pfam" id="PF13563">
    <property type="entry name" value="2_5_RNA_ligase2"/>
    <property type="match status" value="1"/>
</dbReference>
<dbReference type="PANTHER" id="PTHR35561:SF1">
    <property type="entry name" value="RNA 2',3'-CYCLIC PHOSPHODIESTERASE"/>
    <property type="match status" value="1"/>
</dbReference>
<dbReference type="NCBIfam" id="TIGR02258">
    <property type="entry name" value="2_5_ligase"/>
    <property type="match status" value="1"/>
</dbReference>
<keyword evidence="1 2" id="KW-0378">Hydrolase</keyword>
<sequence length="180" mass="18702">MIAKQPAHKLFFALWPDAATRQALVRLQQPVHGRLIPPDKLHLTMAFLGQQPAAALPLLQAILAASAMPALTLHIDCYGYFTRPRIAWAGMRAPPAALLAAQADLMARLEAAGFSAATHGEFRPHVTLAREAEAAPAVFGAAPVVWQVAGLALVESMPDGAYVPLALAGAGAASGTGSAT</sequence>
<dbReference type="GO" id="GO:0008664">
    <property type="term" value="F:RNA 2',3'-cyclic 3'-phosphodiesterase activity"/>
    <property type="evidence" value="ECO:0007669"/>
    <property type="project" value="UniProtKB-EC"/>
</dbReference>
<comment type="caution">
    <text evidence="3">The sequence shown here is derived from an EMBL/GenBank/DDBJ whole genome shotgun (WGS) entry which is preliminary data.</text>
</comment>
<comment type="similarity">
    <text evidence="2">Belongs to the 2H phosphoesterase superfamily. ThpR family.</text>
</comment>
<gene>
    <name evidence="3" type="primary">thpR</name>
    <name evidence="3" type="ORF">GTP41_01520</name>
</gene>
<dbReference type="InterPro" id="IPR004175">
    <property type="entry name" value="RNA_CPDase"/>
</dbReference>
<evidence type="ECO:0000313" key="3">
    <source>
        <dbReference type="EMBL" id="MYN00770.1"/>
    </source>
</evidence>
<comment type="function">
    <text evidence="2">Hydrolyzes RNA 2',3'-cyclic phosphodiester to an RNA 2'-phosphomonoester.</text>
</comment>
<dbReference type="EMBL" id="WWCJ01000001">
    <property type="protein sequence ID" value="MYN00770.1"/>
    <property type="molecule type" value="Genomic_DNA"/>
</dbReference>
<evidence type="ECO:0000256" key="2">
    <source>
        <dbReference type="HAMAP-Rule" id="MF_01940"/>
    </source>
</evidence>
<accession>A0A6N9HBD4</accession>
<dbReference type="Gene3D" id="3.90.1140.10">
    <property type="entry name" value="Cyclic phosphodiesterase"/>
    <property type="match status" value="1"/>
</dbReference>
<organism evidence="3 4">
    <name type="scientific">Pseudoduganella guangdongensis</name>
    <dbReference type="NCBI Taxonomy" id="2692179"/>
    <lineage>
        <taxon>Bacteria</taxon>
        <taxon>Pseudomonadati</taxon>
        <taxon>Pseudomonadota</taxon>
        <taxon>Betaproteobacteria</taxon>
        <taxon>Burkholderiales</taxon>
        <taxon>Oxalobacteraceae</taxon>
        <taxon>Telluria group</taxon>
        <taxon>Pseudoduganella</taxon>
    </lineage>
</organism>
<dbReference type="RefSeq" id="WP_161023780.1">
    <property type="nucleotide sequence ID" value="NZ_WWCJ01000001.1"/>
</dbReference>
<dbReference type="InterPro" id="IPR009097">
    <property type="entry name" value="Cyclic_Pdiesterase"/>
</dbReference>
<dbReference type="SUPFAM" id="SSF55144">
    <property type="entry name" value="LigT-like"/>
    <property type="match status" value="1"/>
</dbReference>
<proteinExistence type="inferred from homology"/>
<dbReference type="GO" id="GO:0004113">
    <property type="term" value="F:2',3'-cyclic-nucleotide 3'-phosphodiesterase activity"/>
    <property type="evidence" value="ECO:0007669"/>
    <property type="project" value="InterPro"/>
</dbReference>
<name>A0A6N9HBD4_9BURK</name>
<dbReference type="EC" id="3.1.4.58" evidence="2"/>
<dbReference type="HAMAP" id="MF_01940">
    <property type="entry name" value="RNA_CPDase"/>
    <property type="match status" value="1"/>
</dbReference>
<reference evidence="3 4" key="1">
    <citation type="submission" date="2019-12" db="EMBL/GenBank/DDBJ databases">
        <title>Novel species isolated from a subtropical stream in China.</title>
        <authorList>
            <person name="Lu H."/>
        </authorList>
    </citation>
    <scope>NUCLEOTIDE SEQUENCE [LARGE SCALE GENOMIC DNA]</scope>
    <source>
        <strain evidence="3 4">DS3</strain>
    </source>
</reference>
<comment type="catalytic activity">
    <reaction evidence="2">
        <text>a 3'-end 2',3'-cyclophospho-ribonucleotide-RNA + H2O = a 3'-end 2'-phospho-ribonucleotide-RNA + H(+)</text>
        <dbReference type="Rhea" id="RHEA:11828"/>
        <dbReference type="Rhea" id="RHEA-COMP:10464"/>
        <dbReference type="Rhea" id="RHEA-COMP:17353"/>
        <dbReference type="ChEBI" id="CHEBI:15377"/>
        <dbReference type="ChEBI" id="CHEBI:15378"/>
        <dbReference type="ChEBI" id="CHEBI:83064"/>
        <dbReference type="ChEBI" id="CHEBI:173113"/>
        <dbReference type="EC" id="3.1.4.58"/>
    </reaction>
</comment>
<dbReference type="Proteomes" id="UP000448575">
    <property type="component" value="Unassembled WGS sequence"/>
</dbReference>
<dbReference type="AlphaFoldDB" id="A0A6N9HBD4"/>
<evidence type="ECO:0000313" key="4">
    <source>
        <dbReference type="Proteomes" id="UP000448575"/>
    </source>
</evidence>
<keyword evidence="4" id="KW-1185">Reference proteome</keyword>
<dbReference type="PANTHER" id="PTHR35561">
    <property type="entry name" value="RNA 2',3'-CYCLIC PHOSPHODIESTERASE"/>
    <property type="match status" value="1"/>
</dbReference>
<feature type="short sequence motif" description="HXTX 1" evidence="2">
    <location>
        <begin position="42"/>
        <end position="45"/>
    </location>
</feature>
<evidence type="ECO:0000256" key="1">
    <source>
        <dbReference type="ARBA" id="ARBA00022801"/>
    </source>
</evidence>
<feature type="active site" description="Proton donor" evidence="2">
    <location>
        <position position="42"/>
    </location>
</feature>
<protein>
    <recommendedName>
        <fullName evidence="2">RNA 2',3'-cyclic phosphodiesterase</fullName>
        <shortName evidence="2">RNA 2',3'-CPDase</shortName>
        <ecNumber evidence="2">3.1.4.58</ecNumber>
    </recommendedName>
</protein>
<feature type="short sequence motif" description="HXTX 2" evidence="2">
    <location>
        <begin position="125"/>
        <end position="128"/>
    </location>
</feature>